<dbReference type="EMBL" id="CP039351">
    <property type="protein sequence ID" value="QCE00505.1"/>
    <property type="molecule type" value="Genomic_DNA"/>
</dbReference>
<protein>
    <recommendedName>
        <fullName evidence="4">Secreted protein</fullName>
    </recommendedName>
</protein>
<proteinExistence type="predicted"/>
<keyword evidence="1" id="KW-0732">Signal</keyword>
<sequence>MRSCLVTVACCFCALRLLASLCEVAYEVTPSLCRPHCPSLVHFLHLKEQLIKQVLAFFAGALLEKQIVFVCSNLVCLVAQLNSFCRSHFPTFTVTVRRVYEVVAPCEVAAVTMRSCLVTVACCFCALRLLASLCEVAYEVTPSLCRPHCPSLVHFLHLKEQLIKQVLAFFAGALLEKQIVFVCSNLVCLVAQLNGKEMGDERKSGF</sequence>
<evidence type="ECO:0008006" key="4">
    <source>
        <dbReference type="Google" id="ProtNLM"/>
    </source>
</evidence>
<reference evidence="2 3" key="1">
    <citation type="submission" date="2019-04" db="EMBL/GenBank/DDBJ databases">
        <title>An improved genome assembly and genetic linkage map for asparagus bean, Vigna unguiculata ssp. sesquipedialis.</title>
        <authorList>
            <person name="Xia Q."/>
            <person name="Zhang R."/>
            <person name="Dong Y."/>
        </authorList>
    </citation>
    <scope>NUCLEOTIDE SEQUENCE [LARGE SCALE GENOMIC DNA]</scope>
    <source>
        <tissue evidence="2">Leaf</tissue>
    </source>
</reference>
<dbReference type="Proteomes" id="UP000501690">
    <property type="component" value="Linkage Group LG7"/>
</dbReference>
<evidence type="ECO:0000313" key="2">
    <source>
        <dbReference type="EMBL" id="QCE00505.1"/>
    </source>
</evidence>
<name>A0A4D6ML52_VIGUN</name>
<feature type="signal peptide" evidence="1">
    <location>
        <begin position="1"/>
        <end position="19"/>
    </location>
</feature>
<evidence type="ECO:0000256" key="1">
    <source>
        <dbReference type="SAM" id="SignalP"/>
    </source>
</evidence>
<keyword evidence="3" id="KW-1185">Reference proteome</keyword>
<gene>
    <name evidence="2" type="ORF">DEO72_LG7g1795</name>
</gene>
<feature type="chain" id="PRO_5020030057" description="Secreted protein" evidence="1">
    <location>
        <begin position="20"/>
        <end position="206"/>
    </location>
</feature>
<evidence type="ECO:0000313" key="3">
    <source>
        <dbReference type="Proteomes" id="UP000501690"/>
    </source>
</evidence>
<dbReference type="AlphaFoldDB" id="A0A4D6ML52"/>
<accession>A0A4D6ML52</accession>
<organism evidence="2 3">
    <name type="scientific">Vigna unguiculata</name>
    <name type="common">Cowpea</name>
    <dbReference type="NCBI Taxonomy" id="3917"/>
    <lineage>
        <taxon>Eukaryota</taxon>
        <taxon>Viridiplantae</taxon>
        <taxon>Streptophyta</taxon>
        <taxon>Embryophyta</taxon>
        <taxon>Tracheophyta</taxon>
        <taxon>Spermatophyta</taxon>
        <taxon>Magnoliopsida</taxon>
        <taxon>eudicotyledons</taxon>
        <taxon>Gunneridae</taxon>
        <taxon>Pentapetalae</taxon>
        <taxon>rosids</taxon>
        <taxon>fabids</taxon>
        <taxon>Fabales</taxon>
        <taxon>Fabaceae</taxon>
        <taxon>Papilionoideae</taxon>
        <taxon>50 kb inversion clade</taxon>
        <taxon>NPAAA clade</taxon>
        <taxon>indigoferoid/millettioid clade</taxon>
        <taxon>Phaseoleae</taxon>
        <taxon>Vigna</taxon>
    </lineage>
</organism>